<dbReference type="PANTHER" id="PTHR35372:SF2">
    <property type="entry name" value="SF3 HELICASE DOMAIN-CONTAINING PROTEIN"/>
    <property type="match status" value="1"/>
</dbReference>
<comment type="caution">
    <text evidence="5">The sequence shown here is derived from an EMBL/GenBank/DDBJ whole genome shotgun (WGS) entry which is preliminary data.</text>
</comment>
<dbReference type="InterPro" id="IPR015330">
    <property type="entry name" value="DNA_primase/pol_bifunc_N"/>
</dbReference>
<dbReference type="Pfam" id="PF09250">
    <property type="entry name" value="Prim-Pol"/>
    <property type="match status" value="1"/>
</dbReference>
<keyword evidence="3" id="KW-0067">ATP-binding</keyword>
<dbReference type="AlphaFoldDB" id="A0A939TU11"/>
<dbReference type="PANTHER" id="PTHR35372">
    <property type="entry name" value="ATP BINDING PROTEIN-RELATED"/>
    <property type="match status" value="1"/>
</dbReference>
<dbReference type="InterPro" id="IPR014015">
    <property type="entry name" value="Helicase_SF3_DNA-vir"/>
</dbReference>
<dbReference type="InterPro" id="IPR045455">
    <property type="entry name" value="NrS-1_pol-like_helicase"/>
</dbReference>
<dbReference type="SUPFAM" id="SSF56747">
    <property type="entry name" value="Prim-pol domain"/>
    <property type="match status" value="1"/>
</dbReference>
<dbReference type="CDD" id="cd04859">
    <property type="entry name" value="Prim_Pol"/>
    <property type="match status" value="1"/>
</dbReference>
<gene>
    <name evidence="5" type="ORF">J4H85_04535</name>
</gene>
<dbReference type="NCBIfam" id="TIGR01613">
    <property type="entry name" value="primase_Cterm"/>
    <property type="match status" value="1"/>
</dbReference>
<keyword evidence="6" id="KW-1185">Reference proteome</keyword>
<dbReference type="SMART" id="SM00943">
    <property type="entry name" value="Prim-Pol"/>
    <property type="match status" value="1"/>
</dbReference>
<reference evidence="5" key="1">
    <citation type="submission" date="2021-03" db="EMBL/GenBank/DDBJ databases">
        <title>Leucobacter chromiisoli sp. nov., isolated from chromium-containing soil of chemical plant.</title>
        <authorList>
            <person name="Xu Z."/>
        </authorList>
    </citation>
    <scope>NUCLEOTIDE SEQUENCE</scope>
    <source>
        <strain evidence="5">K 70/01</strain>
    </source>
</reference>
<evidence type="ECO:0000259" key="4">
    <source>
        <dbReference type="PROSITE" id="PS51206"/>
    </source>
</evidence>
<dbReference type="RefSeq" id="WP_208237185.1">
    <property type="nucleotide sequence ID" value="NZ_BAAAQU010000001.1"/>
</dbReference>
<dbReference type="InterPro" id="IPR027417">
    <property type="entry name" value="P-loop_NTPase"/>
</dbReference>
<keyword evidence="2" id="KW-0378">Hydrolase</keyword>
<dbReference type="PROSITE" id="PS51206">
    <property type="entry name" value="SF3_HELICASE_1"/>
    <property type="match status" value="1"/>
</dbReference>
<evidence type="ECO:0000313" key="5">
    <source>
        <dbReference type="EMBL" id="MBO2989265.1"/>
    </source>
</evidence>
<evidence type="ECO:0000256" key="3">
    <source>
        <dbReference type="ARBA" id="ARBA00022840"/>
    </source>
</evidence>
<dbReference type="Proteomes" id="UP000668403">
    <property type="component" value="Unassembled WGS sequence"/>
</dbReference>
<sequence>MANIQTDACPNFTGSAHDNAHLAFVPQQLHGAHLHPLKALGSVKQSKNADGIYEDTIDKKTGEPILDEKTPGRGKYPLNWSAHEEGLKSGDKRYGVCLTRSRLFVLDIDTHNGVDGNASLATVCSELGLDGLDTFTVATGTGGFHYYFQLPDALSEREIKKSVNLWPGVDVFPQNQQVVGPGSKRTLEDGSIGRYEVSNDAEIASMPDVLVQAIMERIEENYADKKRARVSAPCAGEYRPRHTGNSLSEKQHEVLSSMCGELSGAQAGERHATILRVAFNAGCFFGPELEATVYPEIQAAAFASGHDENCGCVEDAFQSGMQVWQPFVPEPPSYSTNIAREPKSKKKIKLPKLDPFFFSEIGMAREFASTQEDRLLSVDEWNAWAKYQGASGKWERTKPAVVDSDFMAWYADEMYPAIEKKLKKQVDAVGDDAKAKAEAQDVRKKQQAKAQRFLNLPSCKNATKYVFGTVMRPANIFDPRGDEILTDGVAVSLRDGTQRVAKPSDFFTLSGAAEYLPGYTHPLWEEILSAFDPECLPYLQVIMGQALTGYQPSDSAIHFLEGGGSNGKSTFLDVIMAVFGDYADAPDSSILMKGGADSFSKSVFKGLRMALLEETAESQWLDDKIIKKLAGTDKMRGAKKFQDEETFDMIATVFITTNELPQVSANDDGTWRRLKVFPMPYKFVDPHEYDADTSPGHHRPRNPALTRAKDNADIRRAALAWVVKGAMIWFDQDETELPQPEAMLAKHRGWRGRQDKIATWWEEWIQSGTDSYCTVPDLYTTYKQSLADNGRKGEESKAKFMAALESHALFQEADAEYVKQQRPSGLIHSPLPEEIANPYDRETSATKASKARYFVRGIRFAR</sequence>
<organism evidence="5 6">
    <name type="scientific">Leucobacter tardus</name>
    <dbReference type="NCBI Taxonomy" id="501483"/>
    <lineage>
        <taxon>Bacteria</taxon>
        <taxon>Bacillati</taxon>
        <taxon>Actinomycetota</taxon>
        <taxon>Actinomycetes</taxon>
        <taxon>Micrococcales</taxon>
        <taxon>Microbacteriaceae</taxon>
        <taxon>Leucobacter</taxon>
    </lineage>
</organism>
<dbReference type="Gene3D" id="3.40.50.300">
    <property type="entry name" value="P-loop containing nucleotide triphosphate hydrolases"/>
    <property type="match status" value="1"/>
</dbReference>
<evidence type="ECO:0000256" key="2">
    <source>
        <dbReference type="ARBA" id="ARBA00022801"/>
    </source>
</evidence>
<dbReference type="SUPFAM" id="SSF52540">
    <property type="entry name" value="P-loop containing nucleoside triphosphate hydrolases"/>
    <property type="match status" value="1"/>
</dbReference>
<evidence type="ECO:0000256" key="1">
    <source>
        <dbReference type="ARBA" id="ARBA00022741"/>
    </source>
</evidence>
<evidence type="ECO:0000313" key="6">
    <source>
        <dbReference type="Proteomes" id="UP000668403"/>
    </source>
</evidence>
<dbReference type="GO" id="GO:0016787">
    <property type="term" value="F:hydrolase activity"/>
    <property type="evidence" value="ECO:0007669"/>
    <property type="project" value="UniProtKB-KW"/>
</dbReference>
<name>A0A939TU11_9MICO</name>
<accession>A0A939TU11</accession>
<dbReference type="InterPro" id="IPR014818">
    <property type="entry name" value="Phage/plasmid_primase_P4_C"/>
</dbReference>
<feature type="domain" description="SF3 helicase" evidence="4">
    <location>
        <begin position="534"/>
        <end position="692"/>
    </location>
</feature>
<dbReference type="SMART" id="SM00885">
    <property type="entry name" value="D5_N"/>
    <property type="match status" value="1"/>
</dbReference>
<dbReference type="InterPro" id="IPR051620">
    <property type="entry name" value="ORF904-like_C"/>
</dbReference>
<dbReference type="GO" id="GO:0005524">
    <property type="term" value="F:ATP binding"/>
    <property type="evidence" value="ECO:0007669"/>
    <property type="project" value="UniProtKB-KW"/>
</dbReference>
<proteinExistence type="predicted"/>
<protein>
    <submittedName>
        <fullName evidence="5">Bifunctional DNA primase/polymerase</fullName>
    </submittedName>
</protein>
<dbReference type="EMBL" id="JAGFBF010000001">
    <property type="protein sequence ID" value="MBO2989265.1"/>
    <property type="molecule type" value="Genomic_DNA"/>
</dbReference>
<keyword evidence="1" id="KW-0547">Nucleotide-binding</keyword>
<dbReference type="InterPro" id="IPR006500">
    <property type="entry name" value="Helicase_put_C_phage/plasmid"/>
</dbReference>
<dbReference type="Pfam" id="PF19263">
    <property type="entry name" value="DUF5906"/>
    <property type="match status" value="1"/>
</dbReference>